<dbReference type="InterPro" id="IPR035904">
    <property type="entry name" value="Chorismate_synth_AroC_sf"/>
</dbReference>
<dbReference type="GO" id="GO:0008652">
    <property type="term" value="P:amino acid biosynthetic process"/>
    <property type="evidence" value="ECO:0007669"/>
    <property type="project" value="UniProtKB-KW"/>
</dbReference>
<dbReference type="UniPathway" id="UPA00053">
    <property type="reaction ID" value="UER00090"/>
</dbReference>
<proteinExistence type="inferred from homology"/>
<evidence type="ECO:0000256" key="2">
    <source>
        <dbReference type="ARBA" id="ARBA00008014"/>
    </source>
</evidence>
<evidence type="ECO:0000256" key="4">
    <source>
        <dbReference type="ARBA" id="ARBA00022605"/>
    </source>
</evidence>
<dbReference type="AlphaFoldDB" id="A0A2M6YUK9"/>
<comment type="similarity">
    <text evidence="2 8">Belongs to the chorismate synthase family.</text>
</comment>
<dbReference type="PANTHER" id="PTHR21085:SF0">
    <property type="entry name" value="CHORISMATE SYNTHASE"/>
    <property type="match status" value="1"/>
</dbReference>
<dbReference type="GO" id="GO:0009073">
    <property type="term" value="P:aromatic amino acid family biosynthetic process"/>
    <property type="evidence" value="ECO:0007669"/>
    <property type="project" value="UniProtKB-KW"/>
</dbReference>
<dbReference type="InterPro" id="IPR020541">
    <property type="entry name" value="Chorismate_synthase_CS"/>
</dbReference>
<dbReference type="InterPro" id="IPR000453">
    <property type="entry name" value="Chorismate_synth"/>
</dbReference>
<dbReference type="Gene3D" id="3.60.150.10">
    <property type="entry name" value="Chorismate synthase AroC"/>
    <property type="match status" value="1"/>
</dbReference>
<comment type="caution">
    <text evidence="9">The sequence shown here is derived from an EMBL/GenBank/DDBJ whole genome shotgun (WGS) entry which is preliminary data.</text>
</comment>
<dbReference type="EMBL" id="PEWY01000061">
    <property type="protein sequence ID" value="PIU37163.1"/>
    <property type="molecule type" value="Genomic_DNA"/>
</dbReference>
<keyword evidence="4 8" id="KW-0028">Amino-acid biosynthesis</keyword>
<gene>
    <name evidence="9" type="primary">aroC</name>
    <name evidence="9" type="ORF">COT02_02260</name>
</gene>
<keyword evidence="6 8" id="KW-0456">Lyase</keyword>
<dbReference type="PROSITE" id="PS00788">
    <property type="entry name" value="CHORISMATE_SYNTHASE_2"/>
    <property type="match status" value="1"/>
</dbReference>
<evidence type="ECO:0000256" key="7">
    <source>
        <dbReference type="NCBIfam" id="TIGR00033"/>
    </source>
</evidence>
<keyword evidence="5 8" id="KW-0057">Aromatic amino acid biosynthesis</keyword>
<dbReference type="SUPFAM" id="SSF103263">
    <property type="entry name" value="Chorismate synthase, AroC"/>
    <property type="match status" value="1"/>
</dbReference>
<evidence type="ECO:0000256" key="6">
    <source>
        <dbReference type="ARBA" id="ARBA00023239"/>
    </source>
</evidence>
<dbReference type="EC" id="4.2.3.5" evidence="3 7"/>
<evidence type="ECO:0000313" key="10">
    <source>
        <dbReference type="Proteomes" id="UP000230184"/>
    </source>
</evidence>
<dbReference type="GO" id="GO:0005829">
    <property type="term" value="C:cytosol"/>
    <property type="evidence" value="ECO:0007669"/>
    <property type="project" value="TreeGrafter"/>
</dbReference>
<dbReference type="GO" id="GO:0009423">
    <property type="term" value="P:chorismate biosynthetic process"/>
    <property type="evidence" value="ECO:0007669"/>
    <property type="project" value="UniProtKB-UniRule"/>
</dbReference>
<evidence type="ECO:0000313" key="9">
    <source>
        <dbReference type="EMBL" id="PIU37163.1"/>
    </source>
</evidence>
<organism evidence="9 10">
    <name type="scientific">Candidatus Roizmanbacteria bacterium CG07_land_8_20_14_0_80_34_15</name>
    <dbReference type="NCBI Taxonomy" id="1974849"/>
    <lineage>
        <taxon>Bacteria</taxon>
        <taxon>Candidatus Roizmaniibacteriota</taxon>
    </lineage>
</organism>
<comment type="catalytic activity">
    <reaction evidence="8">
        <text>5-O-(1-carboxyvinyl)-3-phosphoshikimate = chorismate + phosphate</text>
        <dbReference type="Rhea" id="RHEA:21020"/>
        <dbReference type="ChEBI" id="CHEBI:29748"/>
        <dbReference type="ChEBI" id="CHEBI:43474"/>
        <dbReference type="ChEBI" id="CHEBI:57701"/>
        <dbReference type="EC" id="4.2.3.5"/>
    </reaction>
</comment>
<protein>
    <recommendedName>
        <fullName evidence="3 7">Chorismate synthase</fullName>
        <ecNumber evidence="3 7">4.2.3.5</ecNumber>
    </recommendedName>
</protein>
<accession>A0A2M6YUK9</accession>
<dbReference type="Pfam" id="PF01264">
    <property type="entry name" value="Chorismate_synt"/>
    <property type="match status" value="1"/>
</dbReference>
<dbReference type="Proteomes" id="UP000230184">
    <property type="component" value="Unassembled WGS sequence"/>
</dbReference>
<evidence type="ECO:0000256" key="5">
    <source>
        <dbReference type="ARBA" id="ARBA00023141"/>
    </source>
</evidence>
<sequence>MAGNTFGKLFQVTTFGESHGGAVGCVVDGCPPGLEISTEDIQKDLDRRKPGQSKITSPRQEEDKIIILSGVFEGKTTGTPIMMMAKNKNARPEDYEKLKNIFRPGHADFTFQKKFGIRDWRGSGRSSARETLARVAAGAIAKKFLNEKLEMEFIASIEEVAGVKIKSNEETIKIIET</sequence>
<dbReference type="PANTHER" id="PTHR21085">
    <property type="entry name" value="CHORISMATE SYNTHASE"/>
    <property type="match status" value="1"/>
</dbReference>
<feature type="non-terminal residue" evidence="9">
    <location>
        <position position="177"/>
    </location>
</feature>
<comment type="cofactor">
    <cofactor evidence="8">
        <name>FMNH2</name>
        <dbReference type="ChEBI" id="CHEBI:57618"/>
    </cofactor>
    <text evidence="8">Reduced FMN (FMNH(2)).</text>
</comment>
<name>A0A2M6YUK9_9BACT</name>
<dbReference type="NCBIfam" id="TIGR00033">
    <property type="entry name" value="aroC"/>
    <property type="match status" value="1"/>
</dbReference>
<dbReference type="PROSITE" id="PS00787">
    <property type="entry name" value="CHORISMATE_SYNTHASE_1"/>
    <property type="match status" value="1"/>
</dbReference>
<evidence type="ECO:0000256" key="8">
    <source>
        <dbReference type="RuleBase" id="RU000605"/>
    </source>
</evidence>
<evidence type="ECO:0000256" key="3">
    <source>
        <dbReference type="ARBA" id="ARBA00013036"/>
    </source>
</evidence>
<comment type="pathway">
    <text evidence="1 8">Metabolic intermediate biosynthesis; chorismate biosynthesis; chorismate from D-erythrose 4-phosphate and phosphoenolpyruvate: step 7/7.</text>
</comment>
<dbReference type="GO" id="GO:0010181">
    <property type="term" value="F:FMN binding"/>
    <property type="evidence" value="ECO:0007669"/>
    <property type="project" value="TreeGrafter"/>
</dbReference>
<dbReference type="GO" id="GO:0004107">
    <property type="term" value="F:chorismate synthase activity"/>
    <property type="evidence" value="ECO:0007669"/>
    <property type="project" value="UniProtKB-UniRule"/>
</dbReference>
<reference evidence="10" key="1">
    <citation type="submission" date="2017-09" db="EMBL/GenBank/DDBJ databases">
        <title>Depth-based differentiation of microbial function through sediment-hosted aquifers and enrichment of novel symbionts in the deep terrestrial subsurface.</title>
        <authorList>
            <person name="Probst A.J."/>
            <person name="Ladd B."/>
            <person name="Jarett J.K."/>
            <person name="Geller-Mcgrath D.E."/>
            <person name="Sieber C.M.K."/>
            <person name="Emerson J.B."/>
            <person name="Anantharaman K."/>
            <person name="Thomas B.C."/>
            <person name="Malmstrom R."/>
            <person name="Stieglmeier M."/>
            <person name="Klingl A."/>
            <person name="Woyke T."/>
            <person name="Ryan C.M."/>
            <person name="Banfield J.F."/>
        </authorList>
    </citation>
    <scope>NUCLEOTIDE SEQUENCE [LARGE SCALE GENOMIC DNA]</scope>
</reference>
<evidence type="ECO:0000256" key="1">
    <source>
        <dbReference type="ARBA" id="ARBA00005044"/>
    </source>
</evidence>